<dbReference type="GO" id="GO:0005737">
    <property type="term" value="C:cytoplasm"/>
    <property type="evidence" value="ECO:0007669"/>
    <property type="project" value="TreeGrafter"/>
</dbReference>
<evidence type="ECO:0000256" key="2">
    <source>
        <dbReference type="SAM" id="MobiDB-lite"/>
    </source>
</evidence>
<protein>
    <submittedName>
        <fullName evidence="4">F-Box protein</fullName>
    </submittedName>
</protein>
<dbReference type="SUPFAM" id="SSF81383">
    <property type="entry name" value="F-box domain"/>
    <property type="match status" value="1"/>
</dbReference>
<evidence type="ECO:0000256" key="1">
    <source>
        <dbReference type="ARBA" id="ARBA00022786"/>
    </source>
</evidence>
<dbReference type="AlphaFoldDB" id="A0A3A2ZWK6"/>
<dbReference type="Pfam" id="PF12937">
    <property type="entry name" value="F-box-like"/>
    <property type="match status" value="1"/>
</dbReference>
<proteinExistence type="predicted"/>
<keyword evidence="5" id="KW-1185">Reference proteome</keyword>
<feature type="region of interest" description="Disordered" evidence="2">
    <location>
        <begin position="149"/>
        <end position="172"/>
    </location>
</feature>
<dbReference type="OrthoDB" id="2117972at2759"/>
<keyword evidence="1" id="KW-0833">Ubl conjugation pathway</keyword>
<evidence type="ECO:0000313" key="4">
    <source>
        <dbReference type="EMBL" id="RJE27539.1"/>
    </source>
</evidence>
<dbReference type="PROSITE" id="PS50181">
    <property type="entry name" value="FBOX"/>
    <property type="match status" value="1"/>
</dbReference>
<dbReference type="InterPro" id="IPR001810">
    <property type="entry name" value="F-box_dom"/>
</dbReference>
<dbReference type="InterPro" id="IPR036047">
    <property type="entry name" value="F-box-like_dom_sf"/>
</dbReference>
<sequence length="517" mass="58858">MEDNAELETFRRQWREEVARRNNNKNIHHEHEPVQQPQPPRFPPTHHAAAERKEEEEENEPDQSEIVSKVEQLHLQPETPVPGTADEDVFHAGPQKEPSSALEHFERAVQREAEGSLGDSLQHYRKAYRLDSSVDKTYRNKHFAHVWKKPAAPATATTPAPSAKPDEPETLPTPELIASFSNLPIPQADPIIENTPPPPCPIAHVPSDVLVEILRHVALMDPASFGRMALVCKRLAYHFAYEQHIWKRLCQGSEFGFGGMHYSFACDVLGHREYTLAPRYTPFPPRAPVQIPKPLSSWSQVFQTFPRIRYTGIYISTVNYTRPGGTSSYSNVSWNSPIHIVTYYRYLRFYPDGTVISLLDTTEPREVVPHISKENVMAARTHRHRDVGHAVDGTPDPVPPVAMAAMKRALRGRWHLAHPAESTQHPTPDPSHSDKTKAPLLDPRDVIIETEGVDPKYIYTLHLTLRSPTSRSSINPSKNTKLAWKGFWSYNKLTDDWGEFGLRNDRAYVFRRVRGWG</sequence>
<gene>
    <name evidence="4" type="ORF">PHISCL_00125</name>
</gene>
<reference evidence="5" key="1">
    <citation type="submission" date="2017-02" db="EMBL/GenBank/DDBJ databases">
        <authorList>
            <person name="Tafer H."/>
            <person name="Lopandic K."/>
        </authorList>
    </citation>
    <scope>NUCLEOTIDE SEQUENCE [LARGE SCALE GENOMIC DNA]</scope>
    <source>
        <strain evidence="5">CBS 366.77</strain>
    </source>
</reference>
<feature type="compositionally biased region" description="Acidic residues" evidence="2">
    <location>
        <begin position="54"/>
        <end position="63"/>
    </location>
</feature>
<dbReference type="Proteomes" id="UP000266188">
    <property type="component" value="Unassembled WGS sequence"/>
</dbReference>
<dbReference type="InterPro" id="IPR045464">
    <property type="entry name" value="Hrt3/FBXO9_C"/>
</dbReference>
<dbReference type="PANTHER" id="PTHR12874">
    <property type="entry name" value="F-BOX ONLY PROTEIN 48-RELATED"/>
    <property type="match status" value="1"/>
</dbReference>
<feature type="domain" description="F-box" evidence="3">
    <location>
        <begin position="199"/>
        <end position="249"/>
    </location>
</feature>
<dbReference type="STRING" id="2070753.A0A3A2ZWK6"/>
<dbReference type="GO" id="GO:0019005">
    <property type="term" value="C:SCF ubiquitin ligase complex"/>
    <property type="evidence" value="ECO:0007669"/>
    <property type="project" value="TreeGrafter"/>
</dbReference>
<dbReference type="Pfam" id="PF19270">
    <property type="entry name" value="FBO_C"/>
    <property type="match status" value="1"/>
</dbReference>
<dbReference type="PANTHER" id="PTHR12874:SF9">
    <property type="entry name" value="F-BOX ONLY PROTEIN 48"/>
    <property type="match status" value="1"/>
</dbReference>
<evidence type="ECO:0000259" key="3">
    <source>
        <dbReference type="PROSITE" id="PS50181"/>
    </source>
</evidence>
<comment type="caution">
    <text evidence="4">The sequence shown here is derived from an EMBL/GenBank/DDBJ whole genome shotgun (WGS) entry which is preliminary data.</text>
</comment>
<dbReference type="EMBL" id="MVGC01000002">
    <property type="protein sequence ID" value="RJE27539.1"/>
    <property type="molecule type" value="Genomic_DNA"/>
</dbReference>
<dbReference type="GO" id="GO:0031146">
    <property type="term" value="P:SCF-dependent proteasomal ubiquitin-dependent protein catabolic process"/>
    <property type="evidence" value="ECO:0007669"/>
    <property type="project" value="TreeGrafter"/>
</dbReference>
<evidence type="ECO:0000313" key="5">
    <source>
        <dbReference type="Proteomes" id="UP000266188"/>
    </source>
</evidence>
<accession>A0A3A2ZWK6</accession>
<dbReference type="FunFam" id="1.20.1280.50:FF:000052">
    <property type="entry name" value="F-box protein (Pof7), putative"/>
    <property type="match status" value="1"/>
</dbReference>
<dbReference type="Gene3D" id="1.20.1280.50">
    <property type="match status" value="1"/>
</dbReference>
<organism evidence="4 5">
    <name type="scientific">Aspergillus sclerotialis</name>
    <dbReference type="NCBI Taxonomy" id="2070753"/>
    <lineage>
        <taxon>Eukaryota</taxon>
        <taxon>Fungi</taxon>
        <taxon>Dikarya</taxon>
        <taxon>Ascomycota</taxon>
        <taxon>Pezizomycotina</taxon>
        <taxon>Eurotiomycetes</taxon>
        <taxon>Eurotiomycetidae</taxon>
        <taxon>Eurotiales</taxon>
        <taxon>Aspergillaceae</taxon>
        <taxon>Aspergillus</taxon>
        <taxon>Aspergillus subgen. Polypaecilum</taxon>
    </lineage>
</organism>
<feature type="compositionally biased region" description="Low complexity" evidence="2">
    <location>
        <begin position="149"/>
        <end position="163"/>
    </location>
</feature>
<name>A0A3A2ZWK6_9EURO</name>
<feature type="region of interest" description="Disordered" evidence="2">
    <location>
        <begin position="19"/>
        <end position="96"/>
    </location>
</feature>